<dbReference type="SUPFAM" id="SSF56112">
    <property type="entry name" value="Protein kinase-like (PK-like)"/>
    <property type="match status" value="1"/>
</dbReference>
<dbReference type="GO" id="GO:0031505">
    <property type="term" value="P:fungal-type cell wall organization"/>
    <property type="evidence" value="ECO:0007669"/>
    <property type="project" value="UniProtKB-ARBA"/>
</dbReference>
<evidence type="ECO:0000256" key="1">
    <source>
        <dbReference type="ARBA" id="ARBA00001946"/>
    </source>
</evidence>
<dbReference type="PANTHER" id="PTHR13954">
    <property type="entry name" value="IRE1-RELATED"/>
    <property type="match status" value="1"/>
</dbReference>
<evidence type="ECO:0000256" key="8">
    <source>
        <dbReference type="ARBA" id="ARBA00022729"/>
    </source>
</evidence>
<sequence length="1148" mass="131271">MRRQELLWVFLFIFWPFLCLGFERRGFKQDESIEGGNFSRVSDFEASNISPIDSRSLEDWKLANILLVSDIDGNLHGIERGNGELLWTLPMDEPLVQITSNITDSGEKFNNTSDILWFVEPYEDGTLYYFTPSYGMNKLPTSIRDLVLEAPFSLSGDNKIYTGIRKTSLYSININTGEVVSVFGNSEKCPNPDIYDRSAQLNTHEIIMLGKTTYELRIYSKENNNIMWNVTYSQWGSNNIDNDLKAQNQQSFDNLYFTPFYDKSLLAINKELGTPVWIRKLPSLAANVFDIFNSMSSLNNYVVLPHPWKHLNELQLNNEADSNTNLCFINRTSNGKEWFAMSLSNYATLVKSAPISQFQMSIHQLMQQAAENINIGLVNYLENLPVSEISNRNNEDIVNMISGIHRFNPLSIENHYQPVPLFADIKQKSVKRIEGSKDHKSSYDTPKKVPNIIEGIKLPNSNSRTQPGSTLLLDKSSKDNILLLDSAETARGLIDQNPYISFTPFVNLNSVWMLRTYDIITLVILFMLYAKYHRKILSIFKSIITRPNEEPSNDASDDKAMSETSPDERQNTRLLESTQKPEDILQRNDEHNSMGMVSKALGNESVVTSAINLDSSETLESNDKEEVEKEVGEEISSKNNSDNLSSTKKKRKRGSRGGKRSSKGKKSVQPEDKNDDLDKTIAEENSDVDTDEMTSEAQKFSTDKIHQFDNNLIISDKILGYGSHGTVVYQGTFENRPVAVKRMLLDFYDIASHEVSLLQESDDHPNVIRYYCSKSSNTEKFLYIALERCVCTLQDIIEKPLDYPKPFRLTGNNINQTLYQLSSGLHYLHSLKIVHRDIKPQNILVAEIKQGTRKGTANEVRLLISDFGLCKKLEPDQSSFGATAHHDASGTTGWRAPELLLQPDILEISPQTVSSSNGTQTQNNSSTQLTQKRLTKAIDIFSLGCVFFYILSKGSHPFGDRYIREANIIKGEKDLSTLKSHCKFDFSESTDLISSMIDHNPTNRPDTSIIMKHPFFWESGKKLQFLLKASDRFEIERRDPPSHILLALETVGEKVHNGNWHKKFDEVFMSNLGKYRKYHPDKLMDLLRAVRNKYHHFNDMPTSLQQEMSPLPDGFYSYFQEKFPNMLMQVYYIVDKHLKHEHIFEEFF</sequence>
<proteinExistence type="predicted"/>
<dbReference type="EMBL" id="FO082046">
    <property type="protein sequence ID" value="CCE86574.1"/>
    <property type="molecule type" value="Genomic_DNA"/>
</dbReference>
<feature type="domain" description="KEN" evidence="24">
    <location>
        <begin position="1019"/>
        <end position="1148"/>
    </location>
</feature>
<dbReference type="InParanoid" id="G8Y171"/>
<evidence type="ECO:0000256" key="19">
    <source>
        <dbReference type="ARBA" id="ARBA00048659"/>
    </source>
</evidence>
<comment type="subcellular location">
    <subcellularLocation>
        <location evidence="2">Membrane</location>
        <topology evidence="2">Single-pass type I membrane protein</topology>
    </subcellularLocation>
</comment>
<gene>
    <name evidence="25" type="primary">Piso0_005071</name>
    <name evidence="25" type="ORF">GNLVRS01_PISO0N07229g</name>
</gene>
<dbReference type="FunCoup" id="G8Y171">
    <property type="interactions" value="229"/>
</dbReference>
<evidence type="ECO:0000259" key="24">
    <source>
        <dbReference type="PROSITE" id="PS51392"/>
    </source>
</evidence>
<evidence type="ECO:0000313" key="25">
    <source>
        <dbReference type="EMBL" id="CCE86574.1"/>
    </source>
</evidence>
<dbReference type="AlphaFoldDB" id="G8Y171"/>
<dbReference type="InterPro" id="IPR010513">
    <property type="entry name" value="KEN_dom"/>
</dbReference>
<dbReference type="Pfam" id="PF00069">
    <property type="entry name" value="Pkinase"/>
    <property type="match status" value="1"/>
</dbReference>
<keyword evidence="17" id="KW-0834">Unfolded protein response</keyword>
<keyword evidence="15" id="KW-0472">Membrane</keyword>
<keyword evidence="12" id="KW-0067">ATP-binding</keyword>
<dbReference type="GO" id="GO:0046872">
    <property type="term" value="F:metal ion binding"/>
    <property type="evidence" value="ECO:0007669"/>
    <property type="project" value="UniProtKB-KW"/>
</dbReference>
<feature type="region of interest" description="Disordered" evidence="21">
    <location>
        <begin position="612"/>
        <end position="698"/>
    </location>
</feature>
<dbReference type="SMART" id="SM00220">
    <property type="entry name" value="S_TKc"/>
    <property type="match status" value="1"/>
</dbReference>
<protein>
    <recommendedName>
        <fullName evidence="3">non-specific serine/threonine protein kinase</fullName>
        <ecNumber evidence="3">2.7.11.1</ecNumber>
    </recommendedName>
</protein>
<keyword evidence="4" id="KW-0723">Serine/threonine-protein kinase</keyword>
<dbReference type="CDD" id="cd10422">
    <property type="entry name" value="RNase_Ire1"/>
    <property type="match status" value="1"/>
</dbReference>
<feature type="compositionally biased region" description="Basic and acidic residues" evidence="21">
    <location>
        <begin position="556"/>
        <end position="571"/>
    </location>
</feature>
<dbReference type="GO" id="GO:0036498">
    <property type="term" value="P:IRE1-mediated unfolded protein response"/>
    <property type="evidence" value="ECO:0007669"/>
    <property type="project" value="TreeGrafter"/>
</dbReference>
<name>G8Y171_PICSO</name>
<dbReference type="Gene3D" id="3.30.200.20">
    <property type="entry name" value="Phosphorylase Kinase, domain 1"/>
    <property type="match status" value="1"/>
</dbReference>
<keyword evidence="11" id="KW-0378">Hydrolase</keyword>
<keyword evidence="5" id="KW-0808">Transferase</keyword>
<evidence type="ECO:0000256" key="14">
    <source>
        <dbReference type="ARBA" id="ARBA00022989"/>
    </source>
</evidence>
<keyword evidence="13" id="KW-0460">Magnesium</keyword>
<evidence type="ECO:0000313" key="26">
    <source>
        <dbReference type="Proteomes" id="UP000005222"/>
    </source>
</evidence>
<evidence type="ECO:0000256" key="15">
    <source>
        <dbReference type="ARBA" id="ARBA00023136"/>
    </source>
</evidence>
<dbReference type="GO" id="GO:0005524">
    <property type="term" value="F:ATP binding"/>
    <property type="evidence" value="ECO:0007669"/>
    <property type="project" value="UniProtKB-KW"/>
</dbReference>
<dbReference type="CDD" id="cd09769">
    <property type="entry name" value="Luminal_IRE1"/>
    <property type="match status" value="1"/>
</dbReference>
<dbReference type="InterPro" id="IPR000719">
    <property type="entry name" value="Prot_kinase_dom"/>
</dbReference>
<dbReference type="Gene3D" id="1.10.510.10">
    <property type="entry name" value="Transferase(Phosphotransferase) domain 1"/>
    <property type="match status" value="1"/>
</dbReference>
<dbReference type="OrthoDB" id="63989at2759"/>
<dbReference type="InterPro" id="IPR018391">
    <property type="entry name" value="PQQ_b-propeller_rpt"/>
</dbReference>
<dbReference type="InterPro" id="IPR008271">
    <property type="entry name" value="Ser/Thr_kinase_AS"/>
</dbReference>
<dbReference type="STRING" id="559304.G8Y171"/>
<evidence type="ECO:0000256" key="20">
    <source>
        <dbReference type="ARBA" id="ARBA00048977"/>
    </source>
</evidence>
<organism evidence="25 26">
    <name type="scientific">Pichia sorbitophila (strain ATCC MYA-4447 / BCRC 22081 / CBS 7064 / NBRC 10061 / NRRL Y-12695)</name>
    <name type="common">Hybrid yeast</name>
    <dbReference type="NCBI Taxonomy" id="559304"/>
    <lineage>
        <taxon>Eukaryota</taxon>
        <taxon>Fungi</taxon>
        <taxon>Dikarya</taxon>
        <taxon>Ascomycota</taxon>
        <taxon>Saccharomycotina</taxon>
        <taxon>Pichiomycetes</taxon>
        <taxon>Debaryomycetaceae</taxon>
        <taxon>Millerozyma</taxon>
    </lineage>
</organism>
<dbReference type="InterPro" id="IPR045133">
    <property type="entry name" value="IRE1/2-like"/>
</dbReference>
<evidence type="ECO:0000256" key="16">
    <source>
        <dbReference type="ARBA" id="ARBA00023180"/>
    </source>
</evidence>
<dbReference type="PANTHER" id="PTHR13954:SF6">
    <property type="entry name" value="NON-SPECIFIC SERINE_THREONINE PROTEIN KINASE"/>
    <property type="match status" value="1"/>
</dbReference>
<evidence type="ECO:0000256" key="5">
    <source>
        <dbReference type="ARBA" id="ARBA00022679"/>
    </source>
</evidence>
<evidence type="ECO:0000256" key="18">
    <source>
        <dbReference type="ARBA" id="ARBA00023268"/>
    </source>
</evidence>
<feature type="compositionally biased region" description="Acidic residues" evidence="21">
    <location>
        <begin position="684"/>
        <end position="694"/>
    </location>
</feature>
<evidence type="ECO:0000256" key="22">
    <source>
        <dbReference type="SAM" id="SignalP"/>
    </source>
</evidence>
<evidence type="ECO:0000259" key="23">
    <source>
        <dbReference type="PROSITE" id="PS50011"/>
    </source>
</evidence>
<feature type="domain" description="Protein kinase" evidence="23">
    <location>
        <begin position="713"/>
        <end position="1016"/>
    </location>
</feature>
<dbReference type="GO" id="GO:0070059">
    <property type="term" value="P:intrinsic apoptotic signaling pathway in response to endoplasmic reticulum stress"/>
    <property type="evidence" value="ECO:0007669"/>
    <property type="project" value="TreeGrafter"/>
</dbReference>
<dbReference type="PROSITE" id="PS51392">
    <property type="entry name" value="KEN"/>
    <property type="match status" value="1"/>
</dbReference>
<dbReference type="InterPro" id="IPR038357">
    <property type="entry name" value="KEN_sf"/>
</dbReference>
<dbReference type="FunFam" id="1.10.510.10:FF:000572">
    <property type="entry name" value="Serine/threonine-protein kinase/endoribonuclease IRE1"/>
    <property type="match status" value="1"/>
</dbReference>
<comment type="catalytic activity">
    <reaction evidence="20">
        <text>L-seryl-[protein] + ATP = O-phospho-L-seryl-[protein] + ADP + H(+)</text>
        <dbReference type="Rhea" id="RHEA:17989"/>
        <dbReference type="Rhea" id="RHEA-COMP:9863"/>
        <dbReference type="Rhea" id="RHEA-COMP:11604"/>
        <dbReference type="ChEBI" id="CHEBI:15378"/>
        <dbReference type="ChEBI" id="CHEBI:29999"/>
        <dbReference type="ChEBI" id="CHEBI:30616"/>
        <dbReference type="ChEBI" id="CHEBI:83421"/>
        <dbReference type="ChEBI" id="CHEBI:456216"/>
        <dbReference type="EC" id="2.7.11.1"/>
    </reaction>
    <physiologicalReaction direction="left-to-right" evidence="20">
        <dbReference type="Rhea" id="RHEA:17990"/>
    </physiologicalReaction>
</comment>
<evidence type="ECO:0000256" key="12">
    <source>
        <dbReference type="ARBA" id="ARBA00022840"/>
    </source>
</evidence>
<keyword evidence="18" id="KW-0511">Multifunctional enzyme</keyword>
<dbReference type="Pfam" id="PF06479">
    <property type="entry name" value="Ribonuc_2-5A"/>
    <property type="match status" value="1"/>
</dbReference>
<comment type="catalytic activity">
    <reaction evidence="19">
        <text>L-threonyl-[protein] + ATP = O-phospho-L-threonyl-[protein] + ADP + H(+)</text>
        <dbReference type="Rhea" id="RHEA:46608"/>
        <dbReference type="Rhea" id="RHEA-COMP:11060"/>
        <dbReference type="Rhea" id="RHEA-COMP:11605"/>
        <dbReference type="ChEBI" id="CHEBI:15378"/>
        <dbReference type="ChEBI" id="CHEBI:30013"/>
        <dbReference type="ChEBI" id="CHEBI:30616"/>
        <dbReference type="ChEBI" id="CHEBI:61977"/>
        <dbReference type="ChEBI" id="CHEBI:456216"/>
        <dbReference type="EC" id="2.7.11.1"/>
    </reaction>
    <physiologicalReaction direction="left-to-right" evidence="19">
        <dbReference type="Rhea" id="RHEA:46609"/>
    </physiologicalReaction>
</comment>
<feature type="compositionally biased region" description="Basic and acidic residues" evidence="21">
    <location>
        <begin position="621"/>
        <end position="636"/>
    </location>
</feature>
<dbReference type="HOGENOM" id="CLU_004875_2_1_1"/>
<dbReference type="SUPFAM" id="SSF50998">
    <property type="entry name" value="Quinoprotein alcohol dehydrogenase-like"/>
    <property type="match status" value="1"/>
</dbReference>
<evidence type="ECO:0000256" key="6">
    <source>
        <dbReference type="ARBA" id="ARBA00022692"/>
    </source>
</evidence>
<dbReference type="GO" id="GO:1990604">
    <property type="term" value="C:IRE1-TRAF2-ASK1 complex"/>
    <property type="evidence" value="ECO:0007669"/>
    <property type="project" value="TreeGrafter"/>
</dbReference>
<dbReference type="GO" id="GO:0016787">
    <property type="term" value="F:hydrolase activity"/>
    <property type="evidence" value="ECO:0007669"/>
    <property type="project" value="UniProtKB-KW"/>
</dbReference>
<dbReference type="GO" id="GO:0004521">
    <property type="term" value="F:RNA endonuclease activity"/>
    <property type="evidence" value="ECO:0007669"/>
    <property type="project" value="InterPro"/>
</dbReference>
<accession>G8Y171</accession>
<dbReference type="SMART" id="SM00580">
    <property type="entry name" value="PUG"/>
    <property type="match status" value="1"/>
</dbReference>
<reference evidence="25 26" key="1">
    <citation type="journal article" date="2012" name="G3 (Bethesda)">
        <title>Pichia sorbitophila, an interspecies yeast hybrid reveals early steps of genome resolution following polyploidization.</title>
        <authorList>
            <person name="Leh Louis V."/>
            <person name="Despons L."/>
            <person name="Friedrich A."/>
            <person name="Martin T."/>
            <person name="Durrens P."/>
            <person name="Casaregola S."/>
            <person name="Neuveglise C."/>
            <person name="Fairhead C."/>
            <person name="Marck C."/>
            <person name="Cruz J.A."/>
            <person name="Straub M.L."/>
            <person name="Kugler V."/>
            <person name="Sacerdot C."/>
            <person name="Uzunov Z."/>
            <person name="Thierry A."/>
            <person name="Weiss S."/>
            <person name="Bleykasten C."/>
            <person name="De Montigny J."/>
            <person name="Jacques N."/>
            <person name="Jung P."/>
            <person name="Lemaire M."/>
            <person name="Mallet S."/>
            <person name="Morel G."/>
            <person name="Richard G.F."/>
            <person name="Sarkar A."/>
            <person name="Savel G."/>
            <person name="Schacherer J."/>
            <person name="Seret M.L."/>
            <person name="Talla E."/>
            <person name="Samson G."/>
            <person name="Jubin C."/>
            <person name="Poulain J."/>
            <person name="Vacherie B."/>
            <person name="Barbe V."/>
            <person name="Pelletier E."/>
            <person name="Sherman D.J."/>
            <person name="Westhof E."/>
            <person name="Weissenbach J."/>
            <person name="Baret P.V."/>
            <person name="Wincker P."/>
            <person name="Gaillardin C."/>
            <person name="Dujon B."/>
            <person name="Souciet J.L."/>
        </authorList>
    </citation>
    <scope>NUCLEOTIDE SEQUENCE [LARGE SCALE GENOMIC DNA]</scope>
    <source>
        <strain evidence="26">ATCC MYA-4447 / BCRC 22081 / CBS 7064 / NBRC 10061 / NRRL Y-12695</strain>
    </source>
</reference>
<feature type="chain" id="PRO_5003518929" description="non-specific serine/threonine protein kinase" evidence="22">
    <location>
        <begin position="22"/>
        <end position="1148"/>
    </location>
</feature>
<dbReference type="OMA" id="QCYEKDY"/>
<evidence type="ECO:0000256" key="3">
    <source>
        <dbReference type="ARBA" id="ARBA00012513"/>
    </source>
</evidence>
<dbReference type="Gene3D" id="1.20.1440.180">
    <property type="entry name" value="KEN domain"/>
    <property type="match status" value="1"/>
</dbReference>
<dbReference type="PROSITE" id="PS50011">
    <property type="entry name" value="PROTEIN_KINASE_DOM"/>
    <property type="match status" value="1"/>
</dbReference>
<dbReference type="InterPro" id="IPR011009">
    <property type="entry name" value="Kinase-like_dom_sf"/>
</dbReference>
<evidence type="ECO:0000256" key="11">
    <source>
        <dbReference type="ARBA" id="ARBA00022801"/>
    </source>
</evidence>
<evidence type="ECO:0000256" key="21">
    <source>
        <dbReference type="SAM" id="MobiDB-lite"/>
    </source>
</evidence>
<dbReference type="GO" id="GO:0006397">
    <property type="term" value="P:mRNA processing"/>
    <property type="evidence" value="ECO:0007669"/>
    <property type="project" value="InterPro"/>
</dbReference>
<keyword evidence="16" id="KW-0325">Glycoprotein</keyword>
<feature type="signal peptide" evidence="22">
    <location>
        <begin position="1"/>
        <end position="21"/>
    </location>
</feature>
<dbReference type="GO" id="GO:0051082">
    <property type="term" value="F:unfolded protein binding"/>
    <property type="evidence" value="ECO:0007669"/>
    <property type="project" value="TreeGrafter"/>
</dbReference>
<keyword evidence="14" id="KW-1133">Transmembrane helix</keyword>
<evidence type="ECO:0000256" key="4">
    <source>
        <dbReference type="ARBA" id="ARBA00022527"/>
    </source>
</evidence>
<dbReference type="Gene3D" id="2.130.10.10">
    <property type="entry name" value="YVTN repeat-like/Quinoprotein amine dehydrogenase"/>
    <property type="match status" value="1"/>
</dbReference>
<keyword evidence="8 22" id="KW-0732">Signal</keyword>
<feature type="compositionally biased region" description="Polar residues" evidence="21">
    <location>
        <begin position="637"/>
        <end position="646"/>
    </location>
</feature>
<evidence type="ECO:0000256" key="13">
    <source>
        <dbReference type="ARBA" id="ARBA00022842"/>
    </source>
</evidence>
<keyword evidence="6" id="KW-0812">Transmembrane</keyword>
<evidence type="ECO:0000256" key="7">
    <source>
        <dbReference type="ARBA" id="ARBA00022723"/>
    </source>
</evidence>
<dbReference type="FunFam" id="1.20.1440.180:FF:000002">
    <property type="entry name" value="Serine/threonine-protein kinase/endoribonuclease IRE1"/>
    <property type="match status" value="1"/>
</dbReference>
<evidence type="ECO:0000256" key="17">
    <source>
        <dbReference type="ARBA" id="ARBA00023230"/>
    </source>
</evidence>
<keyword evidence="9" id="KW-0547">Nucleotide-binding</keyword>
<dbReference type="GO" id="GO:0004674">
    <property type="term" value="F:protein serine/threonine kinase activity"/>
    <property type="evidence" value="ECO:0007669"/>
    <property type="project" value="UniProtKB-KW"/>
</dbReference>
<dbReference type="SMART" id="SM00564">
    <property type="entry name" value="PQQ"/>
    <property type="match status" value="3"/>
</dbReference>
<keyword evidence="7" id="KW-0479">Metal-binding</keyword>
<dbReference type="InterPro" id="IPR015943">
    <property type="entry name" value="WD40/YVTN_repeat-like_dom_sf"/>
</dbReference>
<feature type="compositionally biased region" description="Basic residues" evidence="21">
    <location>
        <begin position="647"/>
        <end position="666"/>
    </location>
</feature>
<evidence type="ECO:0000256" key="9">
    <source>
        <dbReference type="ARBA" id="ARBA00022741"/>
    </source>
</evidence>
<dbReference type="EC" id="2.7.11.1" evidence="3"/>
<keyword evidence="26" id="KW-1185">Reference proteome</keyword>
<feature type="compositionally biased region" description="Basic and acidic residues" evidence="21">
    <location>
        <begin position="668"/>
        <end position="682"/>
    </location>
</feature>
<dbReference type="InterPro" id="IPR011047">
    <property type="entry name" value="Quinoprotein_ADH-like_sf"/>
</dbReference>
<dbReference type="eggNOG" id="KOG1027">
    <property type="taxonomic scope" value="Eukaryota"/>
</dbReference>
<feature type="region of interest" description="Disordered" evidence="21">
    <location>
        <begin position="547"/>
        <end position="586"/>
    </location>
</feature>
<evidence type="ECO:0000256" key="10">
    <source>
        <dbReference type="ARBA" id="ARBA00022777"/>
    </source>
</evidence>
<comment type="cofactor">
    <cofactor evidence="1">
        <name>Mg(2+)</name>
        <dbReference type="ChEBI" id="CHEBI:18420"/>
    </cofactor>
</comment>
<dbReference type="Proteomes" id="UP000005222">
    <property type="component" value="Chromosome N"/>
</dbReference>
<dbReference type="PROSITE" id="PS00108">
    <property type="entry name" value="PROTEIN_KINASE_ST"/>
    <property type="match status" value="1"/>
</dbReference>
<dbReference type="FunFam" id="3.30.200.20:FF:000443">
    <property type="entry name" value="Serine/threonine-protein kinase/endoribonuclease IRE1"/>
    <property type="match status" value="1"/>
</dbReference>
<evidence type="ECO:0000256" key="2">
    <source>
        <dbReference type="ARBA" id="ARBA00004479"/>
    </source>
</evidence>
<keyword evidence="10" id="KW-0418">Kinase</keyword>